<dbReference type="Proteomes" id="UP000759529">
    <property type="component" value="Unassembled WGS sequence"/>
</dbReference>
<evidence type="ECO:0000313" key="5">
    <source>
        <dbReference type="Proteomes" id="UP000759529"/>
    </source>
</evidence>
<feature type="transmembrane region" description="Helical" evidence="2">
    <location>
        <begin position="7"/>
        <end position="28"/>
    </location>
</feature>
<keyword evidence="5" id="KW-1185">Reference proteome</keyword>
<sequence length="184" mass="21565">MIKRLFDIFFSSFILITFSWLILISYIITSIQTKSNGIFVQQRIGQHGKSFSVLKLKSMYPKKEKVTSFGQIIRRYKIDELPQFLNVLFGQMSIVGPRPDIAGYYDLLEGEERKLLELKPGITSEASIKYKDEEYILSQHENPKLYNDTVIFPDKIKMNLDYYYKQSFILDVKIILKTIKNLIS</sequence>
<keyword evidence="2" id="KW-0812">Transmembrane</keyword>
<evidence type="ECO:0000256" key="1">
    <source>
        <dbReference type="ARBA" id="ARBA00006464"/>
    </source>
</evidence>
<dbReference type="InterPro" id="IPR003362">
    <property type="entry name" value="Bact_transf"/>
</dbReference>
<dbReference type="EMBL" id="JACSOD020000491">
    <property type="protein sequence ID" value="MBM6499841.1"/>
    <property type="molecule type" value="Genomic_DNA"/>
</dbReference>
<gene>
    <name evidence="4" type="ORF">H9X54_011100</name>
</gene>
<comment type="caution">
    <text evidence="4">The sequence shown here is derived from an EMBL/GenBank/DDBJ whole genome shotgun (WGS) entry which is preliminary data.</text>
</comment>
<accession>A0ABS2CY53</accession>
<organism evidence="4 5">
    <name type="scientific">Flavobacterium macrobrachii</name>
    <dbReference type="NCBI Taxonomy" id="591204"/>
    <lineage>
        <taxon>Bacteria</taxon>
        <taxon>Pseudomonadati</taxon>
        <taxon>Bacteroidota</taxon>
        <taxon>Flavobacteriia</taxon>
        <taxon>Flavobacteriales</taxon>
        <taxon>Flavobacteriaceae</taxon>
        <taxon>Flavobacterium</taxon>
    </lineage>
</organism>
<dbReference type="PANTHER" id="PTHR30576:SF20">
    <property type="entry name" value="QUINOVOSAMINEPHOSPHOTRANSFERAE-RELATED"/>
    <property type="match status" value="1"/>
</dbReference>
<evidence type="ECO:0000256" key="2">
    <source>
        <dbReference type="SAM" id="Phobius"/>
    </source>
</evidence>
<evidence type="ECO:0000313" key="4">
    <source>
        <dbReference type="EMBL" id="MBM6499841.1"/>
    </source>
</evidence>
<protein>
    <submittedName>
        <fullName evidence="4">Sugar transferase</fullName>
    </submittedName>
</protein>
<keyword evidence="4" id="KW-0808">Transferase</keyword>
<proteinExistence type="inferred from homology"/>
<dbReference type="GO" id="GO:0016740">
    <property type="term" value="F:transferase activity"/>
    <property type="evidence" value="ECO:0007669"/>
    <property type="project" value="UniProtKB-KW"/>
</dbReference>
<dbReference type="PANTHER" id="PTHR30576">
    <property type="entry name" value="COLANIC BIOSYNTHESIS UDP-GLUCOSE LIPID CARRIER TRANSFERASE"/>
    <property type="match status" value="1"/>
</dbReference>
<reference evidence="4 5" key="1">
    <citation type="submission" date="2021-02" db="EMBL/GenBank/DDBJ databases">
        <authorList>
            <person name="Jung H.S."/>
            <person name="Chun B.H."/>
            <person name="Jeon C.O."/>
        </authorList>
    </citation>
    <scope>NUCLEOTIDE SEQUENCE [LARGE SCALE GENOMIC DNA]</scope>
    <source>
        <strain evidence="4 5">LMG 25203</strain>
    </source>
</reference>
<feature type="domain" description="Bacterial sugar transferase" evidence="3">
    <location>
        <begin position="3"/>
        <end position="183"/>
    </location>
</feature>
<comment type="similarity">
    <text evidence="1">Belongs to the bacterial sugar transferase family.</text>
</comment>
<evidence type="ECO:0000259" key="3">
    <source>
        <dbReference type="Pfam" id="PF02397"/>
    </source>
</evidence>
<dbReference type="RefSeq" id="WP_187657098.1">
    <property type="nucleotide sequence ID" value="NZ_JACSOD020000491.1"/>
</dbReference>
<keyword evidence="2" id="KW-0472">Membrane</keyword>
<dbReference type="Pfam" id="PF02397">
    <property type="entry name" value="Bac_transf"/>
    <property type="match status" value="1"/>
</dbReference>
<name>A0ABS2CY53_9FLAO</name>
<keyword evidence="2" id="KW-1133">Transmembrane helix</keyword>